<evidence type="ECO:0008006" key="3">
    <source>
        <dbReference type="Google" id="ProtNLM"/>
    </source>
</evidence>
<accession>A0ABT6WGZ7</accession>
<evidence type="ECO:0000313" key="1">
    <source>
        <dbReference type="EMBL" id="MDI6098975.1"/>
    </source>
</evidence>
<name>A0ABT6WGZ7_9ACTN</name>
<dbReference type="RefSeq" id="WP_282758908.1">
    <property type="nucleotide sequence ID" value="NZ_JASCTH010000005.1"/>
</dbReference>
<comment type="caution">
    <text evidence="1">The sequence shown here is derived from an EMBL/GenBank/DDBJ whole genome shotgun (WGS) entry which is preliminary data.</text>
</comment>
<dbReference type="Proteomes" id="UP001241758">
    <property type="component" value="Unassembled WGS sequence"/>
</dbReference>
<keyword evidence="2" id="KW-1185">Reference proteome</keyword>
<sequence length="231" mass="23591">MTSLSAQTPTSTGHPLAEAIVALAETPDDMPGIDARLQRVAQLAADRIAVVDYAAVAPRPGDGSCIVAASGELIDAVEEVSTAAPPAAMGPGTTMTWPHFRETAAGLGMRVVSVPLFTGGGAAIATLDLYSRDPDAMAALTAGVRAAHDPELPWPGDEGDMRALDAGAEELLTGYAEALSVRATIQLALAMLGRSMPGGPKDAYLRLRLHAAGEGVSLLRAATTVIEADLA</sequence>
<proteinExistence type="predicted"/>
<organism evidence="1 2">
    <name type="scientific">Actinoplanes sandaracinus</name>
    <dbReference type="NCBI Taxonomy" id="3045177"/>
    <lineage>
        <taxon>Bacteria</taxon>
        <taxon>Bacillati</taxon>
        <taxon>Actinomycetota</taxon>
        <taxon>Actinomycetes</taxon>
        <taxon>Micromonosporales</taxon>
        <taxon>Micromonosporaceae</taxon>
        <taxon>Actinoplanes</taxon>
    </lineage>
</organism>
<gene>
    <name evidence="1" type="ORF">QLQ12_10220</name>
</gene>
<protein>
    <recommendedName>
        <fullName evidence="3">ANTAR domain-containing protein</fullName>
    </recommendedName>
</protein>
<reference evidence="1 2" key="1">
    <citation type="submission" date="2023-05" db="EMBL/GenBank/DDBJ databases">
        <title>Actinoplanes sp. NEAU-A12 genome sequencing.</title>
        <authorList>
            <person name="Wang Z.-S."/>
        </authorList>
    </citation>
    <scope>NUCLEOTIDE SEQUENCE [LARGE SCALE GENOMIC DNA]</scope>
    <source>
        <strain evidence="1 2">NEAU-A12</strain>
    </source>
</reference>
<dbReference type="EMBL" id="JASCTH010000005">
    <property type="protein sequence ID" value="MDI6098975.1"/>
    <property type="molecule type" value="Genomic_DNA"/>
</dbReference>
<evidence type="ECO:0000313" key="2">
    <source>
        <dbReference type="Proteomes" id="UP001241758"/>
    </source>
</evidence>